<dbReference type="Gene3D" id="1.10.530.40">
    <property type="match status" value="1"/>
</dbReference>
<dbReference type="InterPro" id="IPR051018">
    <property type="entry name" value="Bacteriophage_GH24"/>
</dbReference>
<gene>
    <name evidence="4" type="ORF">HXL68_15970</name>
</gene>
<dbReference type="InterPro" id="IPR023346">
    <property type="entry name" value="Lysozyme-like_dom_sf"/>
</dbReference>
<evidence type="ECO:0000256" key="2">
    <source>
        <dbReference type="ARBA" id="ARBA00022638"/>
    </source>
</evidence>
<sequence length="129" mass="14074">YGLGSTTREDGGPVRMSDTITPPKAIALAVRDISAKESMLKRCFGEAMLTQGEYDAFVDLAYNVGPAAVCRSSIPGKVQRGEYAAACRTILDFKKVQGRDCSAPENKRFCGGVWTRRQAMYRVCTGEPQ</sequence>
<dbReference type="AlphaFoldDB" id="A0A930BV65"/>
<dbReference type="EMBL" id="JABZMI010000487">
    <property type="protein sequence ID" value="MBF1166520.1"/>
    <property type="molecule type" value="Genomic_DNA"/>
</dbReference>
<comment type="catalytic activity">
    <reaction evidence="3">
        <text>Hydrolysis of (1-&gt;4)-beta-linkages between N-acetylmuramic acid and N-acetyl-D-glucosamine residues in a peptidoglycan and between N-acetyl-D-glucosamine residues in chitodextrins.</text>
        <dbReference type="EC" id="3.2.1.17"/>
    </reaction>
</comment>
<comment type="caution">
    <text evidence="4">The sequence shown here is derived from an EMBL/GenBank/DDBJ whole genome shotgun (WGS) entry which is preliminary data.</text>
</comment>
<evidence type="ECO:0000313" key="4">
    <source>
        <dbReference type="EMBL" id="MBF1166520.1"/>
    </source>
</evidence>
<keyword evidence="1 3" id="KW-0929">Antimicrobial</keyword>
<keyword evidence="2 3" id="KW-0081">Bacteriolytic enzyme</keyword>
<dbReference type="GO" id="GO:0009253">
    <property type="term" value="P:peptidoglycan catabolic process"/>
    <property type="evidence" value="ECO:0007669"/>
    <property type="project" value="InterPro"/>
</dbReference>
<dbReference type="GO" id="GO:0042742">
    <property type="term" value="P:defense response to bacterium"/>
    <property type="evidence" value="ECO:0007669"/>
    <property type="project" value="UniProtKB-KW"/>
</dbReference>
<dbReference type="Pfam" id="PF00959">
    <property type="entry name" value="Phage_lysozyme"/>
    <property type="match status" value="1"/>
</dbReference>
<proteinExistence type="inferred from homology"/>
<dbReference type="GO" id="GO:0031640">
    <property type="term" value="P:killing of cells of another organism"/>
    <property type="evidence" value="ECO:0007669"/>
    <property type="project" value="UniProtKB-KW"/>
</dbReference>
<dbReference type="GO" id="GO:0016998">
    <property type="term" value="P:cell wall macromolecule catabolic process"/>
    <property type="evidence" value="ECO:0007669"/>
    <property type="project" value="InterPro"/>
</dbReference>
<dbReference type="InterPro" id="IPR002196">
    <property type="entry name" value="Glyco_hydro_24"/>
</dbReference>
<keyword evidence="3" id="KW-0326">Glycosidase</keyword>
<evidence type="ECO:0000256" key="1">
    <source>
        <dbReference type="ARBA" id="ARBA00022529"/>
    </source>
</evidence>
<dbReference type="GO" id="GO:0003796">
    <property type="term" value="F:lysozyme activity"/>
    <property type="evidence" value="ECO:0007669"/>
    <property type="project" value="UniProtKB-EC"/>
</dbReference>
<keyword evidence="3 4" id="KW-0378">Hydrolase</keyword>
<dbReference type="InterPro" id="IPR023347">
    <property type="entry name" value="Lysozyme_dom_sf"/>
</dbReference>
<dbReference type="Proteomes" id="UP000718593">
    <property type="component" value="Unassembled WGS sequence"/>
</dbReference>
<feature type="non-terminal residue" evidence="4">
    <location>
        <position position="1"/>
    </location>
</feature>
<evidence type="ECO:0000313" key="5">
    <source>
        <dbReference type="Proteomes" id="UP000718593"/>
    </source>
</evidence>
<dbReference type="SUPFAM" id="SSF53955">
    <property type="entry name" value="Lysozyme-like"/>
    <property type="match status" value="1"/>
</dbReference>
<comment type="similarity">
    <text evidence="3">Belongs to the glycosyl hydrolase 24 family.</text>
</comment>
<reference evidence="4" key="1">
    <citation type="submission" date="2020-04" db="EMBL/GenBank/DDBJ databases">
        <title>Deep metagenomics examines the oral microbiome during advanced dental caries in children, revealing novel taxa and co-occurrences with host molecules.</title>
        <authorList>
            <person name="Baker J.L."/>
            <person name="Morton J.T."/>
            <person name="Dinis M."/>
            <person name="Alvarez R."/>
            <person name="Tran N.C."/>
            <person name="Knight R."/>
            <person name="Edlund A."/>
        </authorList>
    </citation>
    <scope>NUCLEOTIDE SEQUENCE</scope>
    <source>
        <strain evidence="4">JCVI_32_bin.24</strain>
    </source>
</reference>
<dbReference type="EC" id="3.2.1.17" evidence="3"/>
<evidence type="ECO:0000256" key="3">
    <source>
        <dbReference type="RuleBase" id="RU003788"/>
    </source>
</evidence>
<dbReference type="PANTHER" id="PTHR38107:SF3">
    <property type="entry name" value="LYSOZYME RRRD-RELATED"/>
    <property type="match status" value="1"/>
</dbReference>
<name>A0A930BV65_9RHOO</name>
<accession>A0A930BV65</accession>
<dbReference type="PANTHER" id="PTHR38107">
    <property type="match status" value="1"/>
</dbReference>
<organism evidence="4 5">
    <name type="scientific">Dechloromonas agitata</name>
    <dbReference type="NCBI Taxonomy" id="73030"/>
    <lineage>
        <taxon>Bacteria</taxon>
        <taxon>Pseudomonadati</taxon>
        <taxon>Pseudomonadota</taxon>
        <taxon>Betaproteobacteria</taxon>
        <taxon>Rhodocyclales</taxon>
        <taxon>Azonexaceae</taxon>
        <taxon>Dechloromonas</taxon>
    </lineage>
</organism>
<protein>
    <recommendedName>
        <fullName evidence="3">Lysozyme</fullName>
        <ecNumber evidence="3">3.2.1.17</ecNumber>
    </recommendedName>
</protein>